<dbReference type="Gene3D" id="2.60.40.790">
    <property type="match status" value="1"/>
</dbReference>
<dbReference type="GO" id="GO:0051082">
    <property type="term" value="F:unfolded protein binding"/>
    <property type="evidence" value="ECO:0007669"/>
    <property type="project" value="TreeGrafter"/>
</dbReference>
<feature type="region of interest" description="Disordered" evidence="7">
    <location>
        <begin position="147"/>
        <end position="168"/>
    </location>
</feature>
<evidence type="ECO:0000256" key="7">
    <source>
        <dbReference type="SAM" id="MobiDB-lite"/>
    </source>
</evidence>
<proteinExistence type="inferred from homology"/>
<dbReference type="Proteomes" id="UP000580250">
    <property type="component" value="Unassembled WGS sequence"/>
</dbReference>
<name>A0A6V7TZW5_MELEN</name>
<evidence type="ECO:0000256" key="6">
    <source>
        <dbReference type="ARBA" id="ARBA00030427"/>
    </source>
</evidence>
<dbReference type="AlphaFoldDB" id="A0A6V7TZW5"/>
<evidence type="ECO:0000256" key="5">
    <source>
        <dbReference type="ARBA" id="ARBA00022553"/>
    </source>
</evidence>
<comment type="similarity">
    <text evidence="2">Belongs to the nudC family.</text>
</comment>
<dbReference type="InterPro" id="IPR025934">
    <property type="entry name" value="NudC_N_dom"/>
</dbReference>
<dbReference type="InterPro" id="IPR037898">
    <property type="entry name" value="NudC_fam"/>
</dbReference>
<organism evidence="9 10">
    <name type="scientific">Meloidogyne enterolobii</name>
    <name type="common">Root-knot nematode worm</name>
    <name type="synonym">Meloidogyne mayaguensis</name>
    <dbReference type="NCBI Taxonomy" id="390850"/>
    <lineage>
        <taxon>Eukaryota</taxon>
        <taxon>Metazoa</taxon>
        <taxon>Ecdysozoa</taxon>
        <taxon>Nematoda</taxon>
        <taxon>Chromadorea</taxon>
        <taxon>Rhabditida</taxon>
        <taxon>Tylenchina</taxon>
        <taxon>Tylenchomorpha</taxon>
        <taxon>Tylenchoidea</taxon>
        <taxon>Meloidogynidae</taxon>
        <taxon>Meloidogyninae</taxon>
        <taxon>Meloidogyne</taxon>
    </lineage>
</organism>
<comment type="caution">
    <text evidence="9">The sequence shown here is derived from an EMBL/GenBank/DDBJ whole genome shotgun (WGS) entry which is preliminary data.</text>
</comment>
<dbReference type="Pfam" id="PF04969">
    <property type="entry name" value="CS"/>
    <property type="match status" value="1"/>
</dbReference>
<dbReference type="PANTHER" id="PTHR12356:SF3">
    <property type="entry name" value="NUCLEAR MIGRATION PROTEIN NUDC"/>
    <property type="match status" value="1"/>
</dbReference>
<evidence type="ECO:0000259" key="8">
    <source>
        <dbReference type="PROSITE" id="PS51203"/>
    </source>
</evidence>
<dbReference type="GO" id="GO:0006457">
    <property type="term" value="P:protein folding"/>
    <property type="evidence" value="ECO:0007669"/>
    <property type="project" value="TreeGrafter"/>
</dbReference>
<dbReference type="PANTHER" id="PTHR12356">
    <property type="entry name" value="NUCLEAR MOVEMENT PROTEIN NUDC"/>
    <property type="match status" value="1"/>
</dbReference>
<comment type="subcellular location">
    <subcellularLocation>
        <location evidence="1">Cytoplasm</location>
    </subcellularLocation>
</comment>
<evidence type="ECO:0000313" key="9">
    <source>
        <dbReference type="EMBL" id="CAD2137274.1"/>
    </source>
</evidence>
<protein>
    <recommendedName>
        <fullName evidence="3">Nuclear migration protein nudC</fullName>
    </recommendedName>
    <alternativeName>
        <fullName evidence="6">Nuclear distribution protein C homolog</fullName>
    </alternativeName>
</protein>
<dbReference type="EMBL" id="CAJEWN010000019">
    <property type="protein sequence ID" value="CAD2137274.1"/>
    <property type="molecule type" value="Genomic_DNA"/>
</dbReference>
<sequence>MTDRQQQIDGILLSLATSFEGGVPELFDHVFSFLSRKTDFYTGAATSTTAKKIVLDAFEKYEKTCQAEALEKLKRKEAEEKKLAERRAAQKAKEEAEFTETSRIKELTDEEAEQLQKKLDAEKLKRFGFFGSGFGKPSTEMLENKLENNSEENGQNKEEEKSDKIKPNLGNGCDLDNYQWTQTLGELEIRVVFKGIGFPLKAKDLIVDVGRKHLKIGLKGKQPLVDGELAEEIKLESLNWIIEDKKNIVLNVDKVNGMHWWNKLLLTDPEIDTQKVQPENSKLSDLDGETRSMVEKMMYDQRQKELGLPTSEEKKKHEILKKFMDQHPEMDFSNAKFT</sequence>
<evidence type="ECO:0000256" key="3">
    <source>
        <dbReference type="ARBA" id="ARBA00017641"/>
    </source>
</evidence>
<gene>
    <name evidence="9" type="ORF">MENT_LOCUS5379</name>
</gene>
<feature type="compositionally biased region" description="Basic and acidic residues" evidence="7">
    <location>
        <begin position="147"/>
        <end position="166"/>
    </location>
</feature>
<evidence type="ECO:0000313" key="10">
    <source>
        <dbReference type="Proteomes" id="UP000580250"/>
    </source>
</evidence>
<evidence type="ECO:0000256" key="4">
    <source>
        <dbReference type="ARBA" id="ARBA00022490"/>
    </source>
</evidence>
<keyword evidence="4" id="KW-0963">Cytoplasm</keyword>
<reference evidence="9 10" key="1">
    <citation type="submission" date="2020-08" db="EMBL/GenBank/DDBJ databases">
        <authorList>
            <person name="Koutsovoulos G."/>
            <person name="Danchin GJ E."/>
        </authorList>
    </citation>
    <scope>NUCLEOTIDE SEQUENCE [LARGE SCALE GENOMIC DNA]</scope>
</reference>
<dbReference type="OrthoDB" id="416217at2759"/>
<dbReference type="PROSITE" id="PS51203">
    <property type="entry name" value="CS"/>
    <property type="match status" value="1"/>
</dbReference>
<evidence type="ECO:0000256" key="1">
    <source>
        <dbReference type="ARBA" id="ARBA00004496"/>
    </source>
</evidence>
<dbReference type="SUPFAM" id="SSF49764">
    <property type="entry name" value="HSP20-like chaperones"/>
    <property type="match status" value="1"/>
</dbReference>
<dbReference type="Pfam" id="PF14050">
    <property type="entry name" value="Nudc_N"/>
    <property type="match status" value="1"/>
</dbReference>
<dbReference type="InterPro" id="IPR007052">
    <property type="entry name" value="CS_dom"/>
</dbReference>
<feature type="domain" description="CS" evidence="8">
    <location>
        <begin position="173"/>
        <end position="265"/>
    </location>
</feature>
<keyword evidence="5" id="KW-0597">Phosphoprotein</keyword>
<accession>A0A6V7TZW5</accession>
<dbReference type="FunFam" id="2.60.40.790:FF:000001">
    <property type="entry name" value="Nuclear migration protein nudC"/>
    <property type="match status" value="1"/>
</dbReference>
<evidence type="ECO:0000256" key="2">
    <source>
        <dbReference type="ARBA" id="ARBA00010513"/>
    </source>
</evidence>
<dbReference type="GO" id="GO:0005737">
    <property type="term" value="C:cytoplasm"/>
    <property type="evidence" value="ECO:0007669"/>
    <property type="project" value="UniProtKB-SubCell"/>
</dbReference>
<dbReference type="InterPro" id="IPR008978">
    <property type="entry name" value="HSP20-like_chaperone"/>
</dbReference>